<accession>A0AAU9PTX9</accession>
<dbReference type="Proteomes" id="UP001157418">
    <property type="component" value="Unassembled WGS sequence"/>
</dbReference>
<protein>
    <submittedName>
        <fullName evidence="1">Uncharacterized protein</fullName>
    </submittedName>
</protein>
<keyword evidence="2" id="KW-1185">Reference proteome</keyword>
<reference evidence="1 2" key="1">
    <citation type="submission" date="2022-01" db="EMBL/GenBank/DDBJ databases">
        <authorList>
            <person name="Xiong W."/>
            <person name="Schranz E."/>
        </authorList>
    </citation>
    <scope>NUCLEOTIDE SEQUENCE [LARGE SCALE GENOMIC DNA]</scope>
</reference>
<dbReference type="EMBL" id="CAKMRJ010005745">
    <property type="protein sequence ID" value="CAH1453432.1"/>
    <property type="molecule type" value="Genomic_DNA"/>
</dbReference>
<proteinExistence type="predicted"/>
<dbReference type="AlphaFoldDB" id="A0AAU9PTX9"/>
<evidence type="ECO:0000313" key="1">
    <source>
        <dbReference type="EMBL" id="CAH1453432.1"/>
    </source>
</evidence>
<evidence type="ECO:0000313" key="2">
    <source>
        <dbReference type="Proteomes" id="UP001157418"/>
    </source>
</evidence>
<gene>
    <name evidence="1" type="ORF">LVIROSA_LOCUS38674</name>
</gene>
<comment type="caution">
    <text evidence="1">The sequence shown here is derived from an EMBL/GenBank/DDBJ whole genome shotgun (WGS) entry which is preliminary data.</text>
</comment>
<organism evidence="1 2">
    <name type="scientific">Lactuca virosa</name>
    <dbReference type="NCBI Taxonomy" id="75947"/>
    <lineage>
        <taxon>Eukaryota</taxon>
        <taxon>Viridiplantae</taxon>
        <taxon>Streptophyta</taxon>
        <taxon>Embryophyta</taxon>
        <taxon>Tracheophyta</taxon>
        <taxon>Spermatophyta</taxon>
        <taxon>Magnoliopsida</taxon>
        <taxon>eudicotyledons</taxon>
        <taxon>Gunneridae</taxon>
        <taxon>Pentapetalae</taxon>
        <taxon>asterids</taxon>
        <taxon>campanulids</taxon>
        <taxon>Asterales</taxon>
        <taxon>Asteraceae</taxon>
        <taxon>Cichorioideae</taxon>
        <taxon>Cichorieae</taxon>
        <taxon>Lactucinae</taxon>
        <taxon>Lactuca</taxon>
    </lineage>
</organism>
<sequence>MELFLFDDLLVDNEEDGEVVELKKCSHPFFSNISFISRPHIADDNDKGDDDNSKALVYQYCDQNHKYDTLVSIIAVDYSYTHLI</sequence>
<name>A0AAU9PTX9_9ASTR</name>